<keyword evidence="8" id="KW-1185">Reference proteome</keyword>
<dbReference type="InterPro" id="IPR016024">
    <property type="entry name" value="ARM-type_fold"/>
</dbReference>
<evidence type="ECO:0000259" key="6">
    <source>
        <dbReference type="SMART" id="SM00913"/>
    </source>
</evidence>
<dbReference type="InterPro" id="IPR011989">
    <property type="entry name" value="ARM-like"/>
</dbReference>
<evidence type="ECO:0000256" key="1">
    <source>
        <dbReference type="ARBA" id="ARBA00004123"/>
    </source>
</evidence>
<dbReference type="InterPro" id="IPR001494">
    <property type="entry name" value="Importin-beta_N"/>
</dbReference>
<name>A0AAF0DY76_9BASI</name>
<dbReference type="SUPFAM" id="SSF48371">
    <property type="entry name" value="ARM repeat"/>
    <property type="match status" value="1"/>
</dbReference>
<evidence type="ECO:0000256" key="3">
    <source>
        <dbReference type="ARBA" id="ARBA00022448"/>
    </source>
</evidence>
<sequence>MSAEPPFGLPALLDTLAAATSTSDAALLQRANAQLDEWEVHEAYWEALLHVAFDTSPAPRPDVADADNLRRLAIIRFKNGVLKYWRPRILRNGTFKISDAAKERIRSHLLQVLHETDRTVAVQAAVAIARIARMDYPDAWPKLVPMVREAIESATASIHRAASSGAGMDSTAPDTLLLLRACDVLRQCLKEFESVRVLAGKMRMTDLARTLLPSLQPAFEQLFADTFHLPDPSAAAVAAWAAVPGVHERIRACHLLFKVLHRLALADTGIISVQVQQSRGKGDNLAYTFFICTPRQLESITQLRLYVLEAAASEPHFSSLVVPLTKYMTVYAKFHLALVAKMHNKVASWPGWAEVAWWYWGVLRAAAHSGAAAALRKPEAASDEVYMAQYPYRWLVLALVLVRTTLMAWRRDRPTDSPFFGVHGAQFELEAVDVLLSTYLRLTSDDLMRWEESPEEFAAEETQADADLDIRPAAESLLVALSQCCVRSVRVGVTSDMFANVAETVFNRFLASDTLERTALDAVLARDAIYTALGLCRDQLDPNLTEDDDEVGGASLGPENINRMYEAIRQRFVPEALLGPPDVNATWVVMRRRIAWLLWEWSDHVQTPARPQVYNVLVQLLRYEPGRTDAAVQLAAARSLMALADTVEFDAETFEPFLGDALAGLVCLIADGELTEVGSIRTVASTLSVLIDRMGPRSAPYAPRLVELVPTLWSHEDPEARAKPSILEFLGKLAVAVSPSLREPQDTVLLQLHTTVAHVVRDSLSPTLAPLLGYDALLLYAHTLQATQNLSSELFLLAEAVVPCVQQPDYSPLVCRIWEELCLLAPVDTLQRFGSEMYAELASLLADKDSPVIVAPVSAVECHLRALAADARREALHYFVELLHSTNVFAMLVTMLVRDEESAVIATRFVCVLSRLAYTLPAPVFHQMVRASAPAVAQTLPEKPAVQHALQQHQSGGLWLVLVPGMIRRVENMASMRKMKIAALGIASILRGATDALDLPILGLVPDMVGAWTDVLGQVVEDAQGRSMLYEREESPDQPFGPEDLDDELDLGLLGSGFGALEDTSPTAKRSERLMEQDPVVTEPLRPYISASLNQALADHPQNTEGGAVLHQALASIDPLVLDVLHKDLLQPPASK</sequence>
<feature type="region of interest" description="Disordered" evidence="5">
    <location>
        <begin position="1059"/>
        <end position="1078"/>
    </location>
</feature>
<evidence type="ECO:0000313" key="7">
    <source>
        <dbReference type="EMBL" id="WFD01826.1"/>
    </source>
</evidence>
<evidence type="ECO:0000256" key="4">
    <source>
        <dbReference type="ARBA" id="ARBA00023242"/>
    </source>
</evidence>
<dbReference type="GO" id="GO:0031267">
    <property type="term" value="F:small GTPase binding"/>
    <property type="evidence" value="ECO:0007669"/>
    <property type="project" value="InterPro"/>
</dbReference>
<dbReference type="Pfam" id="PF25758">
    <property type="entry name" value="TPR_IPO11"/>
    <property type="match status" value="1"/>
</dbReference>
<reference evidence="7" key="1">
    <citation type="submission" date="2023-03" db="EMBL/GenBank/DDBJ databases">
        <title>Mating type loci evolution in Malassezia.</title>
        <authorList>
            <person name="Coelho M.A."/>
        </authorList>
    </citation>
    <scope>NUCLEOTIDE SEQUENCE</scope>
    <source>
        <strain evidence="7">CBS 7876</strain>
    </source>
</reference>
<organism evidence="7 8">
    <name type="scientific">Malassezia obtusa</name>
    <dbReference type="NCBI Taxonomy" id="76774"/>
    <lineage>
        <taxon>Eukaryota</taxon>
        <taxon>Fungi</taxon>
        <taxon>Dikarya</taxon>
        <taxon>Basidiomycota</taxon>
        <taxon>Ustilaginomycotina</taxon>
        <taxon>Malasseziomycetes</taxon>
        <taxon>Malasseziales</taxon>
        <taxon>Malasseziaceae</taxon>
        <taxon>Malassezia</taxon>
    </lineage>
</organism>
<evidence type="ECO:0000313" key="8">
    <source>
        <dbReference type="Proteomes" id="UP001214603"/>
    </source>
</evidence>
<dbReference type="GO" id="GO:0006606">
    <property type="term" value="P:protein import into nucleus"/>
    <property type="evidence" value="ECO:0007669"/>
    <property type="project" value="TreeGrafter"/>
</dbReference>
<dbReference type="PANTHER" id="PTHR10997:SF7">
    <property type="entry name" value="IMPORTIN-11"/>
    <property type="match status" value="1"/>
</dbReference>
<dbReference type="Gene3D" id="1.25.10.10">
    <property type="entry name" value="Leucine-rich Repeat Variant"/>
    <property type="match status" value="1"/>
</dbReference>
<dbReference type="SMART" id="SM00913">
    <property type="entry name" value="IBN_N"/>
    <property type="match status" value="1"/>
</dbReference>
<dbReference type="PANTHER" id="PTHR10997">
    <property type="entry name" value="IMPORTIN-7, 8, 11"/>
    <property type="match status" value="1"/>
</dbReference>
<dbReference type="Pfam" id="PF03810">
    <property type="entry name" value="IBN_N"/>
    <property type="match status" value="1"/>
</dbReference>
<dbReference type="InterPro" id="IPR058669">
    <property type="entry name" value="TPR_IPO7/11-like"/>
</dbReference>
<protein>
    <recommendedName>
        <fullName evidence="6">Importin N-terminal domain-containing protein</fullName>
    </recommendedName>
</protein>
<accession>A0AAF0DY76</accession>
<dbReference type="AlphaFoldDB" id="A0AAF0DY76"/>
<dbReference type="GO" id="GO:0005635">
    <property type="term" value="C:nuclear envelope"/>
    <property type="evidence" value="ECO:0007669"/>
    <property type="project" value="TreeGrafter"/>
</dbReference>
<gene>
    <name evidence="7" type="ORF">MOBT1_000506</name>
</gene>
<keyword evidence="4" id="KW-0539">Nucleus</keyword>
<comment type="similarity">
    <text evidence="2">Belongs to the importin beta family.</text>
</comment>
<dbReference type="EMBL" id="CP119934">
    <property type="protein sequence ID" value="WFD01826.1"/>
    <property type="molecule type" value="Genomic_DNA"/>
</dbReference>
<proteinExistence type="inferred from homology"/>
<dbReference type="Proteomes" id="UP001214603">
    <property type="component" value="Chromosome 1"/>
</dbReference>
<feature type="domain" description="Importin N-terminal" evidence="6">
    <location>
        <begin position="31"/>
        <end position="115"/>
    </location>
</feature>
<dbReference type="GO" id="GO:0005829">
    <property type="term" value="C:cytosol"/>
    <property type="evidence" value="ECO:0007669"/>
    <property type="project" value="TreeGrafter"/>
</dbReference>
<comment type="subcellular location">
    <subcellularLocation>
        <location evidence="1">Nucleus</location>
    </subcellularLocation>
</comment>
<evidence type="ECO:0000256" key="2">
    <source>
        <dbReference type="ARBA" id="ARBA00007991"/>
    </source>
</evidence>
<keyword evidence="3" id="KW-0813">Transport</keyword>
<evidence type="ECO:0000256" key="5">
    <source>
        <dbReference type="SAM" id="MobiDB-lite"/>
    </source>
</evidence>